<evidence type="ECO:0000313" key="3">
    <source>
        <dbReference type="Proteomes" id="UP000077755"/>
    </source>
</evidence>
<dbReference type="InterPro" id="IPR039928">
    <property type="entry name" value="LNK"/>
</dbReference>
<protein>
    <recommendedName>
        <fullName evidence="4">Protein LNK3</fullName>
    </recommendedName>
</protein>
<dbReference type="Proteomes" id="UP000077755">
    <property type="component" value="Chromosome 9"/>
</dbReference>
<dbReference type="OMA" id="YRSDGMW"/>
<name>A0A175YH40_DAUCS</name>
<gene>
    <name evidence="1" type="ORF">DCAR_029711</name>
    <name evidence="2" type="ORF">DCAR_0934282</name>
</gene>
<dbReference type="PANTHER" id="PTHR33334">
    <property type="entry name" value="PROTEIN LNK1"/>
    <property type="match status" value="1"/>
</dbReference>
<reference evidence="1" key="1">
    <citation type="journal article" date="2016" name="Nat. Genet.">
        <title>A high-quality carrot genome assembly provides new insights into carotenoid accumulation and asterid genome evolution.</title>
        <authorList>
            <person name="Iorizzo M."/>
            <person name="Ellison S."/>
            <person name="Senalik D."/>
            <person name="Zeng P."/>
            <person name="Satapoomin P."/>
            <person name="Huang J."/>
            <person name="Bowman M."/>
            <person name="Iovene M."/>
            <person name="Sanseverino W."/>
            <person name="Cavagnaro P."/>
            <person name="Yildiz M."/>
            <person name="Macko-Podgorni A."/>
            <person name="Moranska E."/>
            <person name="Grzebelus E."/>
            <person name="Grzebelus D."/>
            <person name="Ashrafi H."/>
            <person name="Zheng Z."/>
            <person name="Cheng S."/>
            <person name="Spooner D."/>
            <person name="Van Deynze A."/>
            <person name="Simon P."/>
        </authorList>
    </citation>
    <scope>NUCLEOTIDE SEQUENCE [LARGE SCALE GENOMIC DNA]</scope>
    <source>
        <tissue evidence="1">Leaf</tissue>
    </source>
</reference>
<accession>A0A175YH40</accession>
<dbReference type="Gramene" id="KZM82142">
    <property type="protein sequence ID" value="KZM82142"/>
    <property type="gene ID" value="DCAR_029711"/>
</dbReference>
<dbReference type="EMBL" id="CP093351">
    <property type="protein sequence ID" value="WOH14759.1"/>
    <property type="molecule type" value="Genomic_DNA"/>
</dbReference>
<dbReference type="PANTHER" id="PTHR33334:SF10">
    <property type="entry name" value="PROTEIN LNK4"/>
    <property type="match status" value="1"/>
</dbReference>
<sequence>MEWYFSNDGDDLVVPKDMKPIDRLPSPNSWSDWGVSDFHKKNIDAENLCDELDLSISRHQMECSSNSSMSYGFQNNLQQWGTSTERQSDDIQMDEIYMNSLLDEDLATENLYGSSSFSPQSNSNFGGSNYYDNDTFSPKTDWNREASNSFPSIKEPVLKDSVASEHGTGRVYMHEQTSLEESVLQELEMVTSKLNLKTRNCFRDSLYRLAENSRTNTSTPVQNGDLVIEKKTVETVNNEKSSVQETEATESKTNAIDRAVANLMFAKMDFFVEEESQAPVKESQNVKCEADGRTEQFQYNSGEPWATCFPMLVGDAEVPVVGK</sequence>
<dbReference type="GO" id="GO:0007623">
    <property type="term" value="P:circadian rhythm"/>
    <property type="evidence" value="ECO:0007669"/>
    <property type="project" value="InterPro"/>
</dbReference>
<dbReference type="GO" id="GO:0006355">
    <property type="term" value="P:regulation of DNA-templated transcription"/>
    <property type="evidence" value="ECO:0007669"/>
    <property type="project" value="InterPro"/>
</dbReference>
<proteinExistence type="predicted"/>
<dbReference type="AlphaFoldDB" id="A0A175YH40"/>
<reference evidence="2" key="2">
    <citation type="submission" date="2022-03" db="EMBL/GenBank/DDBJ databases">
        <title>Draft title - Genomic analysis of global carrot germplasm unveils the trajectory of domestication and the origin of high carotenoid orange carrot.</title>
        <authorList>
            <person name="Iorizzo M."/>
            <person name="Ellison S."/>
            <person name="Senalik D."/>
            <person name="Macko-Podgorni A."/>
            <person name="Grzebelus D."/>
            <person name="Bostan H."/>
            <person name="Rolling W."/>
            <person name="Curaba J."/>
            <person name="Simon P."/>
        </authorList>
    </citation>
    <scope>NUCLEOTIDE SEQUENCE</scope>
    <source>
        <tissue evidence="2">Leaf</tissue>
    </source>
</reference>
<evidence type="ECO:0000313" key="2">
    <source>
        <dbReference type="EMBL" id="WOH14759.1"/>
    </source>
</evidence>
<organism evidence="1">
    <name type="scientific">Daucus carota subsp. sativus</name>
    <name type="common">Carrot</name>
    <dbReference type="NCBI Taxonomy" id="79200"/>
    <lineage>
        <taxon>Eukaryota</taxon>
        <taxon>Viridiplantae</taxon>
        <taxon>Streptophyta</taxon>
        <taxon>Embryophyta</taxon>
        <taxon>Tracheophyta</taxon>
        <taxon>Spermatophyta</taxon>
        <taxon>Magnoliopsida</taxon>
        <taxon>eudicotyledons</taxon>
        <taxon>Gunneridae</taxon>
        <taxon>Pentapetalae</taxon>
        <taxon>asterids</taxon>
        <taxon>campanulids</taxon>
        <taxon>Apiales</taxon>
        <taxon>Apiaceae</taxon>
        <taxon>Apioideae</taxon>
        <taxon>Scandiceae</taxon>
        <taxon>Daucinae</taxon>
        <taxon>Daucus</taxon>
        <taxon>Daucus sect. Daucus</taxon>
    </lineage>
</organism>
<evidence type="ECO:0000313" key="1">
    <source>
        <dbReference type="EMBL" id="KZM82142.1"/>
    </source>
</evidence>
<keyword evidence="3" id="KW-1185">Reference proteome</keyword>
<evidence type="ECO:0008006" key="4">
    <source>
        <dbReference type="Google" id="ProtNLM"/>
    </source>
</evidence>
<dbReference type="EMBL" id="LNRQ01000009">
    <property type="protein sequence ID" value="KZM82142.1"/>
    <property type="molecule type" value="Genomic_DNA"/>
</dbReference>
<dbReference type="STRING" id="79200.A0A175YH40"/>